<evidence type="ECO:0000256" key="2">
    <source>
        <dbReference type="ARBA" id="ARBA00022475"/>
    </source>
</evidence>
<organism evidence="12 13">
    <name type="scientific">Halothiobacillus neapolitanus (strain ATCC 23641 / DSM 15147 / CIP 104769 / NCIMB 8539 / c2)</name>
    <name type="common">Thiobacillus neapolitanus</name>
    <dbReference type="NCBI Taxonomy" id="555778"/>
    <lineage>
        <taxon>Bacteria</taxon>
        <taxon>Pseudomonadati</taxon>
        <taxon>Pseudomonadota</taxon>
        <taxon>Gammaproteobacteria</taxon>
        <taxon>Chromatiales</taxon>
        <taxon>Halothiobacillaceae</taxon>
        <taxon>Halothiobacillus</taxon>
    </lineage>
</organism>
<accession>D0KWE3</accession>
<keyword evidence="9" id="KW-0997">Cell inner membrane</keyword>
<dbReference type="STRING" id="555778.Hneap_2231"/>
<proteinExistence type="inferred from homology"/>
<dbReference type="GO" id="GO:0004190">
    <property type="term" value="F:aspartic-type endopeptidase activity"/>
    <property type="evidence" value="ECO:0007669"/>
    <property type="project" value="UniProtKB-UniRule"/>
</dbReference>
<evidence type="ECO:0000256" key="7">
    <source>
        <dbReference type="ARBA" id="ARBA00022989"/>
    </source>
</evidence>
<dbReference type="Proteomes" id="UP000009102">
    <property type="component" value="Chromosome"/>
</dbReference>
<feature type="transmembrane region" description="Helical" evidence="9">
    <location>
        <begin position="107"/>
        <end position="127"/>
    </location>
</feature>
<dbReference type="eggNOG" id="COG0597">
    <property type="taxonomic scope" value="Bacteria"/>
</dbReference>
<evidence type="ECO:0000256" key="3">
    <source>
        <dbReference type="ARBA" id="ARBA00022670"/>
    </source>
</evidence>
<dbReference type="Pfam" id="PF01252">
    <property type="entry name" value="Peptidase_A8"/>
    <property type="match status" value="1"/>
</dbReference>
<comment type="caution">
    <text evidence="9">Lacks conserved residue(s) required for the propagation of feature annotation.</text>
</comment>
<dbReference type="NCBIfam" id="TIGR00077">
    <property type="entry name" value="lspA"/>
    <property type="match status" value="1"/>
</dbReference>
<dbReference type="OrthoDB" id="9810259at2"/>
<dbReference type="UniPathway" id="UPA00665"/>
<gene>
    <name evidence="9" type="primary">lspA</name>
    <name evidence="12" type="ordered locus">Hneap_2231</name>
</gene>
<keyword evidence="8 9" id="KW-0472">Membrane</keyword>
<keyword evidence="13" id="KW-1185">Reference proteome</keyword>
<evidence type="ECO:0000256" key="4">
    <source>
        <dbReference type="ARBA" id="ARBA00022692"/>
    </source>
</evidence>
<evidence type="ECO:0000256" key="8">
    <source>
        <dbReference type="ARBA" id="ARBA00023136"/>
    </source>
</evidence>
<dbReference type="PANTHER" id="PTHR33695:SF1">
    <property type="entry name" value="LIPOPROTEIN SIGNAL PEPTIDASE"/>
    <property type="match status" value="1"/>
</dbReference>
<evidence type="ECO:0000313" key="12">
    <source>
        <dbReference type="EMBL" id="ACX97046.1"/>
    </source>
</evidence>
<evidence type="ECO:0000256" key="1">
    <source>
        <dbReference type="ARBA" id="ARBA00006139"/>
    </source>
</evidence>
<keyword evidence="2 9" id="KW-1003">Cell membrane</keyword>
<feature type="transmembrane region" description="Helical" evidence="9">
    <location>
        <begin position="75"/>
        <end position="95"/>
    </location>
</feature>
<sequence length="189" mass="20831">MNMQVKLGQFYWQNLNWLWLSLLVVGLDAGTKWVASHFLQYATPVELTGFFNLTLLHNHGAAFSFLANADGWQRWGFAVLAFIVALGLMAWLLRIPRALPGVAVRPGVGVVKVAIALIIGGAVGNLIDRLTLGYVVDFLDFHWHAYHWPAFNVADSAIVVGVVLLILFELRPNPEKPNSDKLSNGPSSV</sequence>
<evidence type="ECO:0000256" key="6">
    <source>
        <dbReference type="ARBA" id="ARBA00022801"/>
    </source>
</evidence>
<dbReference type="GO" id="GO:0006508">
    <property type="term" value="P:proteolysis"/>
    <property type="evidence" value="ECO:0007669"/>
    <property type="project" value="UniProtKB-KW"/>
</dbReference>
<reference evidence="12 13" key="1">
    <citation type="submission" date="2009-10" db="EMBL/GenBank/DDBJ databases">
        <title>Complete sequence of Halothiobacillus neapolitanus c2.</title>
        <authorList>
            <consortium name="US DOE Joint Genome Institute"/>
            <person name="Lucas S."/>
            <person name="Copeland A."/>
            <person name="Lapidus A."/>
            <person name="Glavina del Rio T."/>
            <person name="Tice H."/>
            <person name="Bruce D."/>
            <person name="Goodwin L."/>
            <person name="Pitluck S."/>
            <person name="Davenport K."/>
            <person name="Brettin T."/>
            <person name="Detter J.C."/>
            <person name="Han C."/>
            <person name="Tapia R."/>
            <person name="Larimer F."/>
            <person name="Land M."/>
            <person name="Hauser L."/>
            <person name="Kyrpides N."/>
            <person name="Mikhailova N."/>
            <person name="Kerfeld C."/>
            <person name="Cannon G."/>
            <person name="Heinhort S."/>
        </authorList>
    </citation>
    <scope>NUCLEOTIDE SEQUENCE [LARGE SCALE GENOMIC DNA]</scope>
    <source>
        <strain evidence="13">ATCC 23641 / c2</strain>
    </source>
</reference>
<feature type="active site" evidence="9">
    <location>
        <position position="155"/>
    </location>
</feature>
<keyword evidence="12" id="KW-0449">Lipoprotein</keyword>
<evidence type="ECO:0000256" key="9">
    <source>
        <dbReference type="HAMAP-Rule" id="MF_00161"/>
    </source>
</evidence>
<dbReference type="PRINTS" id="PR00781">
    <property type="entry name" value="LIPOSIGPTASE"/>
</dbReference>
<keyword evidence="3 9" id="KW-0645">Protease</keyword>
<protein>
    <recommendedName>
        <fullName evidence="9">Lipoprotein signal peptidase</fullName>
        <ecNumber evidence="9">3.4.23.36</ecNumber>
    </recommendedName>
    <alternativeName>
        <fullName evidence="9">Prolipoprotein signal peptidase</fullName>
    </alternativeName>
    <alternativeName>
        <fullName evidence="9">Signal peptidase II</fullName>
        <shortName evidence="9">SPase II</shortName>
    </alternativeName>
</protein>
<keyword evidence="4 9" id="KW-0812">Transmembrane</keyword>
<keyword evidence="5 9" id="KW-0064">Aspartyl protease</keyword>
<comment type="catalytic activity">
    <reaction evidence="9 10">
        <text>Release of signal peptides from bacterial membrane prolipoproteins. Hydrolyzes -Xaa-Yaa-Zaa-|-(S,diacylglyceryl)Cys-, in which Xaa is hydrophobic (preferably Leu), and Yaa (Ala or Ser) and Zaa (Gly or Ala) have small, neutral side chains.</text>
        <dbReference type="EC" id="3.4.23.36"/>
    </reaction>
</comment>
<evidence type="ECO:0000256" key="10">
    <source>
        <dbReference type="RuleBase" id="RU000594"/>
    </source>
</evidence>
<evidence type="ECO:0000256" key="11">
    <source>
        <dbReference type="RuleBase" id="RU004181"/>
    </source>
</evidence>
<comment type="function">
    <text evidence="9 10">This protein specifically catalyzes the removal of signal peptides from prolipoproteins.</text>
</comment>
<dbReference type="InterPro" id="IPR001872">
    <property type="entry name" value="Peptidase_A8"/>
</dbReference>
<dbReference type="EMBL" id="CP001801">
    <property type="protein sequence ID" value="ACX97046.1"/>
    <property type="molecule type" value="Genomic_DNA"/>
</dbReference>
<dbReference type="AlphaFoldDB" id="D0KWE3"/>
<dbReference type="HAMAP" id="MF_00161">
    <property type="entry name" value="LspA"/>
    <property type="match status" value="1"/>
</dbReference>
<feature type="active site" evidence="9">
    <location>
        <position position="137"/>
    </location>
</feature>
<keyword evidence="6 9" id="KW-0378">Hydrolase</keyword>
<dbReference type="KEGG" id="hna:Hneap_2231"/>
<evidence type="ECO:0000313" key="13">
    <source>
        <dbReference type="Proteomes" id="UP000009102"/>
    </source>
</evidence>
<comment type="pathway">
    <text evidence="9">Protein modification; lipoprotein biosynthesis (signal peptide cleavage).</text>
</comment>
<evidence type="ECO:0000256" key="5">
    <source>
        <dbReference type="ARBA" id="ARBA00022750"/>
    </source>
</evidence>
<keyword evidence="7 9" id="KW-1133">Transmembrane helix</keyword>
<dbReference type="PANTHER" id="PTHR33695">
    <property type="entry name" value="LIPOPROTEIN SIGNAL PEPTIDASE"/>
    <property type="match status" value="1"/>
</dbReference>
<feature type="transmembrane region" description="Helical" evidence="9">
    <location>
        <begin position="147"/>
        <end position="168"/>
    </location>
</feature>
<name>D0KWE3_HALNC</name>
<dbReference type="RefSeq" id="WP_012825077.1">
    <property type="nucleotide sequence ID" value="NC_013422.1"/>
</dbReference>
<dbReference type="HOGENOM" id="CLU_083252_4_0_6"/>
<dbReference type="PROSITE" id="PS00855">
    <property type="entry name" value="SPASE_II"/>
    <property type="match status" value="1"/>
</dbReference>
<dbReference type="EC" id="3.4.23.36" evidence="9"/>
<comment type="subcellular location">
    <subcellularLocation>
        <location evidence="9">Cell inner membrane</location>
        <topology evidence="9">Multi-pass membrane protein</topology>
    </subcellularLocation>
</comment>
<dbReference type="GO" id="GO:0005886">
    <property type="term" value="C:plasma membrane"/>
    <property type="evidence" value="ECO:0007669"/>
    <property type="project" value="UniProtKB-SubCell"/>
</dbReference>
<comment type="similarity">
    <text evidence="1 9 11">Belongs to the peptidase A8 family.</text>
</comment>